<dbReference type="Gene3D" id="2.180.10.10">
    <property type="entry name" value="RHS repeat-associated core"/>
    <property type="match status" value="1"/>
</dbReference>
<dbReference type="Proteomes" id="UP000366872">
    <property type="component" value="Unassembled WGS sequence"/>
</dbReference>
<dbReference type="InterPro" id="IPR006530">
    <property type="entry name" value="YD"/>
</dbReference>
<evidence type="ECO:0000313" key="2">
    <source>
        <dbReference type="Proteomes" id="UP000366872"/>
    </source>
</evidence>
<protein>
    <submittedName>
        <fullName evidence="1">Uncharacterized protein</fullName>
    </submittedName>
</protein>
<dbReference type="NCBIfam" id="TIGR01643">
    <property type="entry name" value="YD_repeat_2x"/>
    <property type="match status" value="1"/>
</dbReference>
<dbReference type="Pfam" id="PF05593">
    <property type="entry name" value="RHS_repeat"/>
    <property type="match status" value="1"/>
</dbReference>
<dbReference type="EMBL" id="CAAHFG010000001">
    <property type="protein sequence ID" value="VGO14535.1"/>
    <property type="molecule type" value="Genomic_DNA"/>
</dbReference>
<sequence length="65" mass="7127">MRRGQPAHCVILVDAYDARNRLGLVTYPGSRTRDYGYDDAGNLLSVDESGGDKADVGYTYDALIE</sequence>
<dbReference type="InterPro" id="IPR031325">
    <property type="entry name" value="RHS_repeat"/>
</dbReference>
<accession>A0A6C2U3S7</accession>
<keyword evidence="2" id="KW-1185">Reference proteome</keyword>
<reference evidence="1 2" key="1">
    <citation type="submission" date="2019-04" db="EMBL/GenBank/DDBJ databases">
        <authorList>
            <person name="Van Vliet M D."/>
        </authorList>
    </citation>
    <scope>NUCLEOTIDE SEQUENCE [LARGE SCALE GENOMIC DNA]</scope>
    <source>
        <strain evidence="1 2">F1</strain>
    </source>
</reference>
<dbReference type="RefSeq" id="WP_168442293.1">
    <property type="nucleotide sequence ID" value="NZ_CAAHFG010000001.1"/>
</dbReference>
<dbReference type="AlphaFoldDB" id="A0A6C2U3S7"/>
<name>A0A6C2U3S7_PONDE</name>
<proteinExistence type="predicted"/>
<evidence type="ECO:0000313" key="1">
    <source>
        <dbReference type="EMBL" id="VGO14535.1"/>
    </source>
</evidence>
<gene>
    <name evidence="1" type="ORF">PDESU_03098</name>
</gene>
<organism evidence="1 2">
    <name type="scientific">Pontiella desulfatans</name>
    <dbReference type="NCBI Taxonomy" id="2750659"/>
    <lineage>
        <taxon>Bacteria</taxon>
        <taxon>Pseudomonadati</taxon>
        <taxon>Kiritimatiellota</taxon>
        <taxon>Kiritimatiellia</taxon>
        <taxon>Kiritimatiellales</taxon>
        <taxon>Pontiellaceae</taxon>
        <taxon>Pontiella</taxon>
    </lineage>
</organism>